<evidence type="ECO:0000256" key="1">
    <source>
        <dbReference type="SAM" id="MobiDB-lite"/>
    </source>
</evidence>
<reference evidence="3 4" key="1">
    <citation type="journal article" date="2016" name="Nat. Commun.">
        <title>Thousands of microbial genomes shed light on interconnected biogeochemical processes in an aquifer system.</title>
        <authorList>
            <person name="Anantharaman K."/>
            <person name="Brown C.T."/>
            <person name="Hug L.A."/>
            <person name="Sharon I."/>
            <person name="Castelle C.J."/>
            <person name="Probst A.J."/>
            <person name="Thomas B.C."/>
            <person name="Singh A."/>
            <person name="Wilkins M.J."/>
            <person name="Karaoz U."/>
            <person name="Brodie E.L."/>
            <person name="Williams K.H."/>
            <person name="Hubbard S.S."/>
            <person name="Banfield J.F."/>
        </authorList>
    </citation>
    <scope>NUCLEOTIDE SEQUENCE [LARGE SCALE GENOMIC DNA]</scope>
</reference>
<dbReference type="AlphaFoldDB" id="A0A1G2R3V3"/>
<keyword evidence="2" id="KW-0472">Membrane</keyword>
<evidence type="ECO:0000313" key="4">
    <source>
        <dbReference type="Proteomes" id="UP000179258"/>
    </source>
</evidence>
<protein>
    <submittedName>
        <fullName evidence="3">Uncharacterized protein</fullName>
    </submittedName>
</protein>
<organism evidence="3 4">
    <name type="scientific">Candidatus Wildermuthbacteria bacterium RIFCSPHIGHO2_02_FULL_47_17</name>
    <dbReference type="NCBI Taxonomy" id="1802452"/>
    <lineage>
        <taxon>Bacteria</taxon>
        <taxon>Candidatus Wildermuthiibacteriota</taxon>
    </lineage>
</organism>
<gene>
    <name evidence="3" type="ORF">A3D59_01375</name>
</gene>
<dbReference type="EMBL" id="MHTX01000041">
    <property type="protein sequence ID" value="OHA67397.1"/>
    <property type="molecule type" value="Genomic_DNA"/>
</dbReference>
<feature type="region of interest" description="Disordered" evidence="1">
    <location>
        <begin position="34"/>
        <end position="63"/>
    </location>
</feature>
<keyword evidence="2" id="KW-0812">Transmembrane</keyword>
<dbReference type="Proteomes" id="UP000179258">
    <property type="component" value="Unassembled WGS sequence"/>
</dbReference>
<sequence>MSRTLQIFSVVGMALVLVFAWYFMLGDKTLLFPAPAGSEETSTGEVKLPPKAEEPTPPAATGNIDDAVNAILQDVVTDAAAGEDLDVATVGSDGQAISDFGQSYDENTL</sequence>
<evidence type="ECO:0000256" key="2">
    <source>
        <dbReference type="SAM" id="Phobius"/>
    </source>
</evidence>
<feature type="transmembrane region" description="Helical" evidence="2">
    <location>
        <begin position="6"/>
        <end position="25"/>
    </location>
</feature>
<comment type="caution">
    <text evidence="3">The sequence shown here is derived from an EMBL/GenBank/DDBJ whole genome shotgun (WGS) entry which is preliminary data.</text>
</comment>
<evidence type="ECO:0000313" key="3">
    <source>
        <dbReference type="EMBL" id="OHA67397.1"/>
    </source>
</evidence>
<proteinExistence type="predicted"/>
<name>A0A1G2R3V3_9BACT</name>
<keyword evidence="2" id="KW-1133">Transmembrane helix</keyword>
<accession>A0A1G2R3V3</accession>